<dbReference type="SUPFAM" id="SSF49373">
    <property type="entry name" value="Invasin/intimin cell-adhesion fragments"/>
    <property type="match status" value="1"/>
</dbReference>
<protein>
    <recommendedName>
        <fullName evidence="4">Big-1 domain-containing protein</fullName>
    </recommendedName>
</protein>
<evidence type="ECO:0000256" key="3">
    <source>
        <dbReference type="ARBA" id="ARBA00023157"/>
    </source>
</evidence>
<dbReference type="InterPro" id="IPR013320">
    <property type="entry name" value="ConA-like_dom_sf"/>
</dbReference>
<dbReference type="InterPro" id="IPR003344">
    <property type="entry name" value="Big_1_dom"/>
</dbReference>
<keyword evidence="2" id="KW-0732">Signal</keyword>
<dbReference type="InterPro" id="IPR008964">
    <property type="entry name" value="Invasin/intimin_cell_adhesion"/>
</dbReference>
<dbReference type="KEGG" id="srub:C2R22_11965"/>
<dbReference type="Gene3D" id="2.60.40.10">
    <property type="entry name" value="Immunoglobulins"/>
    <property type="match status" value="1"/>
</dbReference>
<sequence>MHEDFRFRFRQEGSSSEDRWHFDNVDITSDTGSGDNDAYIAGFSYNATPDPNRLTLTFERNAQYQLRMAKLGVGSDVDTSDAAAHYIVDVRGSATGVATDGRRKLVAEVRDRYNNPVPGVTVNVTGVPASRLSATTVTTDVDGRAAVTYTAPDATTAETVTMEFDGGTTDRQRATFDLYVGGGGGGGGSGGLAWTTAADWDARSDERGVVHESQTDTDWPGGGAIELGYQSDDESGDSLVSYWPLDEDSGTTGSTVTDVAGPHDGTLVGANGGDDGVFGRTAYDFARPNDEYVDLGDVDAGDDTDRLTISAWFNAESFSDHDPRIVSKAHGESAGDHIWMMSEDGNELRVRLRTDGSTQTHYGPSISTGTWTHGVMTYDGSQVCVYVDAGTPDCFAQSGSIPASDDPTYLGASTGDSGGVDRFWDGQIDEVRIYDRALSESEVQTLHDASTSGYLVTDWRNESSAMDVSAMELSSVGASVPSGTSVTVYVQSDTDGDGSVDETSNAITVDGSTGSYAVEGLSTDTDTFRLRVELASSGPTESPTFSGAELSST</sequence>
<evidence type="ECO:0000259" key="4">
    <source>
        <dbReference type="PROSITE" id="PS51127"/>
    </source>
</evidence>
<proteinExistence type="inferred from homology"/>
<reference evidence="5 6" key="1">
    <citation type="submission" date="2018-01" db="EMBL/GenBank/DDBJ databases">
        <title>Complete genome sequence of Salinigranum rubrum GX10T, an extremely halophilic archaeon isolated from a marine solar saltern.</title>
        <authorList>
            <person name="Han S."/>
        </authorList>
    </citation>
    <scope>NUCLEOTIDE SEQUENCE [LARGE SCALE GENOMIC DNA]</scope>
    <source>
        <strain evidence="5 6">GX10</strain>
    </source>
</reference>
<dbReference type="SMART" id="SM00560">
    <property type="entry name" value="LamGL"/>
    <property type="match status" value="1"/>
</dbReference>
<comment type="similarity">
    <text evidence="1">Belongs to the intimin/invasin family.</text>
</comment>
<dbReference type="EMBL" id="CP026309">
    <property type="protein sequence ID" value="AUV82270.1"/>
    <property type="molecule type" value="Genomic_DNA"/>
</dbReference>
<evidence type="ECO:0000256" key="1">
    <source>
        <dbReference type="ARBA" id="ARBA00010116"/>
    </source>
</evidence>
<gene>
    <name evidence="5" type="ORF">C2R22_11965</name>
</gene>
<dbReference type="AlphaFoldDB" id="A0A2I8VK14"/>
<accession>A0A2I8VK14</accession>
<dbReference type="PROSITE" id="PS51127">
    <property type="entry name" value="BIG1"/>
    <property type="match status" value="1"/>
</dbReference>
<feature type="domain" description="Big-1" evidence="4">
    <location>
        <begin position="87"/>
        <end position="177"/>
    </location>
</feature>
<evidence type="ECO:0000313" key="5">
    <source>
        <dbReference type="EMBL" id="AUV82270.1"/>
    </source>
</evidence>
<dbReference type="InterPro" id="IPR006558">
    <property type="entry name" value="LamG-like"/>
</dbReference>
<dbReference type="SUPFAM" id="SSF49899">
    <property type="entry name" value="Concanavalin A-like lectins/glucanases"/>
    <property type="match status" value="1"/>
</dbReference>
<evidence type="ECO:0000313" key="6">
    <source>
        <dbReference type="Proteomes" id="UP000236584"/>
    </source>
</evidence>
<organism evidence="5 6">
    <name type="scientific">Salinigranum rubrum</name>
    <dbReference type="NCBI Taxonomy" id="755307"/>
    <lineage>
        <taxon>Archaea</taxon>
        <taxon>Methanobacteriati</taxon>
        <taxon>Methanobacteriota</taxon>
        <taxon>Stenosarchaea group</taxon>
        <taxon>Halobacteria</taxon>
        <taxon>Halobacteriales</taxon>
        <taxon>Haloferacaceae</taxon>
        <taxon>Salinigranum</taxon>
    </lineage>
</organism>
<keyword evidence="6" id="KW-1185">Reference proteome</keyword>
<name>A0A2I8VK14_9EURY</name>
<keyword evidence="3" id="KW-1015">Disulfide bond</keyword>
<dbReference type="OrthoDB" id="121941at2157"/>
<dbReference type="Pfam" id="PF02369">
    <property type="entry name" value="Big_1"/>
    <property type="match status" value="1"/>
</dbReference>
<dbReference type="Proteomes" id="UP000236584">
    <property type="component" value="Chromosome"/>
</dbReference>
<dbReference type="Pfam" id="PF13385">
    <property type="entry name" value="Laminin_G_3"/>
    <property type="match status" value="1"/>
</dbReference>
<dbReference type="Gene3D" id="2.60.120.200">
    <property type="match status" value="1"/>
</dbReference>
<evidence type="ECO:0000256" key="2">
    <source>
        <dbReference type="ARBA" id="ARBA00022729"/>
    </source>
</evidence>
<dbReference type="InterPro" id="IPR013783">
    <property type="entry name" value="Ig-like_fold"/>
</dbReference>